<organism evidence="2 3">
    <name type="scientific">Cylindrotheca closterium</name>
    <dbReference type="NCBI Taxonomy" id="2856"/>
    <lineage>
        <taxon>Eukaryota</taxon>
        <taxon>Sar</taxon>
        <taxon>Stramenopiles</taxon>
        <taxon>Ochrophyta</taxon>
        <taxon>Bacillariophyta</taxon>
        <taxon>Bacillariophyceae</taxon>
        <taxon>Bacillariophycidae</taxon>
        <taxon>Bacillariales</taxon>
        <taxon>Bacillariaceae</taxon>
        <taxon>Cylindrotheca</taxon>
    </lineage>
</organism>
<feature type="region of interest" description="Disordered" evidence="1">
    <location>
        <begin position="1"/>
        <end position="23"/>
    </location>
</feature>
<dbReference type="AlphaFoldDB" id="A0AAD2JIH2"/>
<dbReference type="EMBL" id="CAKOGP040001803">
    <property type="protein sequence ID" value="CAJ1952526.1"/>
    <property type="molecule type" value="Genomic_DNA"/>
</dbReference>
<keyword evidence="3" id="KW-1185">Reference proteome</keyword>
<dbReference type="Proteomes" id="UP001295423">
    <property type="component" value="Unassembled WGS sequence"/>
</dbReference>
<gene>
    <name evidence="2" type="ORF">CYCCA115_LOCUS13597</name>
</gene>
<reference evidence="2" key="1">
    <citation type="submission" date="2023-08" db="EMBL/GenBank/DDBJ databases">
        <authorList>
            <person name="Audoor S."/>
            <person name="Bilcke G."/>
        </authorList>
    </citation>
    <scope>NUCLEOTIDE SEQUENCE</scope>
</reference>
<accession>A0AAD2JIH2</accession>
<name>A0AAD2JIH2_9STRA</name>
<comment type="caution">
    <text evidence="2">The sequence shown here is derived from an EMBL/GenBank/DDBJ whole genome shotgun (WGS) entry which is preliminary data.</text>
</comment>
<protein>
    <submittedName>
        <fullName evidence="2">Uncharacterized protein</fullName>
    </submittedName>
</protein>
<evidence type="ECO:0000256" key="1">
    <source>
        <dbReference type="SAM" id="MobiDB-lite"/>
    </source>
</evidence>
<proteinExistence type="predicted"/>
<evidence type="ECO:0000313" key="3">
    <source>
        <dbReference type="Proteomes" id="UP001295423"/>
    </source>
</evidence>
<sequence length="93" mass="10358">MSTVTEKNGLKTPGAFAKDQEQPISWDTEGIVIESMQSIGQTENIVTENAEASISDASEDADDEMSWLAKVFDPTVQKIEDWEQDWDTDSESE</sequence>
<evidence type="ECO:0000313" key="2">
    <source>
        <dbReference type="EMBL" id="CAJ1952526.1"/>
    </source>
</evidence>